<accession>A0A0D6B685</accession>
<dbReference type="EMBL" id="AP014800">
    <property type="protein sequence ID" value="BAQ70209.1"/>
    <property type="molecule type" value="Genomic_DNA"/>
</dbReference>
<gene>
    <name evidence="2" type="ORF">NHU_03065</name>
</gene>
<protein>
    <submittedName>
        <fullName evidence="2">Uncharacterized protein</fullName>
    </submittedName>
</protein>
<dbReference type="KEGG" id="rsu:NHU_03065"/>
<proteinExistence type="predicted"/>
<feature type="region of interest" description="Disordered" evidence="1">
    <location>
        <begin position="34"/>
        <end position="72"/>
    </location>
</feature>
<organism evidence="2 3">
    <name type="scientific">Rhodovulum sulfidophilum</name>
    <name type="common">Rhodobacter sulfidophilus</name>
    <dbReference type="NCBI Taxonomy" id="35806"/>
    <lineage>
        <taxon>Bacteria</taxon>
        <taxon>Pseudomonadati</taxon>
        <taxon>Pseudomonadota</taxon>
        <taxon>Alphaproteobacteria</taxon>
        <taxon>Rhodobacterales</taxon>
        <taxon>Paracoccaceae</taxon>
        <taxon>Rhodovulum</taxon>
    </lineage>
</organism>
<reference evidence="2 3" key="1">
    <citation type="submission" date="2015-02" db="EMBL/GenBank/DDBJ databases">
        <title>Genome sequene of Rhodovulum sulfidophilum DSM 2351.</title>
        <authorList>
            <person name="Nagao N."/>
        </authorList>
    </citation>
    <scope>NUCLEOTIDE SEQUENCE [LARGE SCALE GENOMIC DNA]</scope>
    <source>
        <strain evidence="2 3">DSM 2351</strain>
    </source>
</reference>
<dbReference type="PATRIC" id="fig|35806.4.peg.3148"/>
<feature type="compositionally biased region" description="Polar residues" evidence="1">
    <location>
        <begin position="53"/>
        <end position="64"/>
    </location>
</feature>
<name>A0A0D6B685_RHOSU</name>
<dbReference type="AlphaFoldDB" id="A0A0D6B685"/>
<evidence type="ECO:0000313" key="3">
    <source>
        <dbReference type="Proteomes" id="UP000064912"/>
    </source>
</evidence>
<evidence type="ECO:0000256" key="1">
    <source>
        <dbReference type="SAM" id="MobiDB-lite"/>
    </source>
</evidence>
<sequence length="72" mass="7496">MRVQDGRDPTGAWIKIDRSTLNLNPGTVLCESGRQRSDGGAAIARCPGAMPVSRSSATDGNSKALSAPPDRT</sequence>
<dbReference type="Proteomes" id="UP000064912">
    <property type="component" value="Chromosome"/>
</dbReference>
<evidence type="ECO:0000313" key="2">
    <source>
        <dbReference type="EMBL" id="BAQ70209.1"/>
    </source>
</evidence>